<keyword evidence="3" id="KW-1185">Reference proteome</keyword>
<proteinExistence type="predicted"/>
<evidence type="ECO:0000313" key="3">
    <source>
        <dbReference type="Proteomes" id="UP000654075"/>
    </source>
</evidence>
<dbReference type="OrthoDB" id="10309845at2759"/>
<protein>
    <submittedName>
        <fullName evidence="2">Uncharacterized protein</fullName>
    </submittedName>
</protein>
<feature type="region of interest" description="Disordered" evidence="1">
    <location>
        <begin position="15"/>
        <end position="66"/>
    </location>
</feature>
<name>A0A813ENU5_POLGL</name>
<accession>A0A813ENU5</accession>
<sequence length="304" mass="33285">MPVIADILSANPPVSVASSPIAVPPSAPSLKDESTEEPAAESKEKETGKEPVAAPEALELPASSLSQPVDPDDFIFSRHATAELLMHERLQRELASIKNKLVRRVEWRLEGCSRLLELCEPGKGVDSPFFSAAGLDKIQFHFYPRGMEVDNTAAVQPCGFFLSGPSRTTLRGTLRVGVTAKQLDHRFQKKGDIGGRGRFCNLQTQLDCDDSVVIGLEIEEVEQDLPDHSSALMLRQVQHRSGIPENPSAPLPIRTGAKGLLRMKREDPSKMEELVKCVSLPTLNARQLAISSLSMSKSRRSMDL</sequence>
<feature type="compositionally biased region" description="Basic and acidic residues" evidence="1">
    <location>
        <begin position="40"/>
        <end position="49"/>
    </location>
</feature>
<evidence type="ECO:0000313" key="2">
    <source>
        <dbReference type="EMBL" id="CAE8602767.1"/>
    </source>
</evidence>
<reference evidence="2" key="1">
    <citation type="submission" date="2021-02" db="EMBL/GenBank/DDBJ databases">
        <authorList>
            <person name="Dougan E. K."/>
            <person name="Rhodes N."/>
            <person name="Thang M."/>
            <person name="Chan C."/>
        </authorList>
    </citation>
    <scope>NUCLEOTIDE SEQUENCE</scope>
</reference>
<organism evidence="2 3">
    <name type="scientific">Polarella glacialis</name>
    <name type="common">Dinoflagellate</name>
    <dbReference type="NCBI Taxonomy" id="89957"/>
    <lineage>
        <taxon>Eukaryota</taxon>
        <taxon>Sar</taxon>
        <taxon>Alveolata</taxon>
        <taxon>Dinophyceae</taxon>
        <taxon>Suessiales</taxon>
        <taxon>Suessiaceae</taxon>
        <taxon>Polarella</taxon>
    </lineage>
</organism>
<dbReference type="Proteomes" id="UP000654075">
    <property type="component" value="Unassembled WGS sequence"/>
</dbReference>
<feature type="compositionally biased region" description="Low complexity" evidence="1">
    <location>
        <begin position="50"/>
        <end position="66"/>
    </location>
</feature>
<gene>
    <name evidence="2" type="ORF">PGLA1383_LOCUS21003</name>
</gene>
<dbReference type="EMBL" id="CAJNNV010014638">
    <property type="protein sequence ID" value="CAE8602767.1"/>
    <property type="molecule type" value="Genomic_DNA"/>
</dbReference>
<dbReference type="AlphaFoldDB" id="A0A813ENU5"/>
<evidence type="ECO:0000256" key="1">
    <source>
        <dbReference type="SAM" id="MobiDB-lite"/>
    </source>
</evidence>
<comment type="caution">
    <text evidence="2">The sequence shown here is derived from an EMBL/GenBank/DDBJ whole genome shotgun (WGS) entry which is preliminary data.</text>
</comment>